<dbReference type="AlphaFoldDB" id="A0A1F6LJI0"/>
<keyword evidence="1" id="KW-0472">Membrane</keyword>
<comment type="caution">
    <text evidence="2">The sequence shown here is derived from an EMBL/GenBank/DDBJ whole genome shotgun (WGS) entry which is preliminary data.</text>
</comment>
<keyword evidence="1" id="KW-1133">Transmembrane helix</keyword>
<dbReference type="EMBL" id="MFPS01000007">
    <property type="protein sequence ID" value="OGH59443.1"/>
    <property type="molecule type" value="Genomic_DNA"/>
</dbReference>
<evidence type="ECO:0000313" key="3">
    <source>
        <dbReference type="Proteomes" id="UP000177067"/>
    </source>
</evidence>
<gene>
    <name evidence="2" type="ORF">A2725_01285</name>
</gene>
<reference evidence="2 3" key="1">
    <citation type="journal article" date="2016" name="Nat. Commun.">
        <title>Thousands of microbial genomes shed light on interconnected biogeochemical processes in an aquifer system.</title>
        <authorList>
            <person name="Anantharaman K."/>
            <person name="Brown C.T."/>
            <person name="Hug L.A."/>
            <person name="Sharon I."/>
            <person name="Castelle C.J."/>
            <person name="Probst A.J."/>
            <person name="Thomas B.C."/>
            <person name="Singh A."/>
            <person name="Wilkins M.J."/>
            <person name="Karaoz U."/>
            <person name="Brodie E.L."/>
            <person name="Williams K.H."/>
            <person name="Hubbard S.S."/>
            <person name="Banfield J.F."/>
        </authorList>
    </citation>
    <scope>NUCLEOTIDE SEQUENCE [LARGE SCALE GENOMIC DNA]</scope>
</reference>
<evidence type="ECO:0000256" key="1">
    <source>
        <dbReference type="SAM" id="Phobius"/>
    </source>
</evidence>
<dbReference type="Proteomes" id="UP000177067">
    <property type="component" value="Unassembled WGS sequence"/>
</dbReference>
<proteinExistence type="predicted"/>
<evidence type="ECO:0000313" key="2">
    <source>
        <dbReference type="EMBL" id="OGH59443.1"/>
    </source>
</evidence>
<keyword evidence="1" id="KW-0812">Transmembrane</keyword>
<organism evidence="2 3">
    <name type="scientific">Candidatus Magasanikbacteria bacterium RIFCSPHIGHO2_01_FULL_33_34</name>
    <dbReference type="NCBI Taxonomy" id="1798671"/>
    <lineage>
        <taxon>Bacteria</taxon>
        <taxon>Candidatus Magasanikiibacteriota</taxon>
    </lineage>
</organism>
<sequence length="461" mass="50090">MSRKLVKQLKNIKNENGRLNPDRSWVAQTRVKLIEDIKCNITNTEVNEEMVKTSVFDTISEGLHVFVSGRVLSMARSSLTILLVGAVAVSGWIASVSASYDSLPGEALYGVKMAAESTELLVASVIGSDEDEVTTILKHASSRVDEYQRSESTEQATVAIKSLKEKIESTQDSMDKVNGKSPEKVVAVAKVVEKKTSEILDSLTEPKEKERTIELKDIAPEVTKVQLKKDVVEVEALIQNAGIKAVGVLVENVNKEDVKESVITKKEVTDTINRRLDKLTEGVLKLDVTVVETSEKASSTIAIIKTTTTTKNIIGIEGAVGETASSTEMNSKQSTTSSTQDIVIKAVETEKKVVDAEQKVVVAEQKIGEANKIAETTKADVKILIEQDNFTAALQKIIELDTIKTETKVVVDEASIAVNIVEKVVVQDAKDLVVQEAIDASKINNIETVKVSSTEAVKIVE</sequence>
<name>A0A1F6LJI0_9BACT</name>
<protein>
    <submittedName>
        <fullName evidence="2">Uncharacterized protein</fullName>
    </submittedName>
</protein>
<feature type="transmembrane region" description="Helical" evidence="1">
    <location>
        <begin position="79"/>
        <end position="100"/>
    </location>
</feature>
<accession>A0A1F6LJI0</accession>